<dbReference type="EMBL" id="JAUOEM010000001">
    <property type="protein sequence ID" value="MDO5986230.1"/>
    <property type="molecule type" value="Genomic_DNA"/>
</dbReference>
<protein>
    <submittedName>
        <fullName evidence="2">FISUMP domain-containing protein</fullName>
    </submittedName>
</protein>
<dbReference type="InterPro" id="IPR036116">
    <property type="entry name" value="FN3_sf"/>
</dbReference>
<reference evidence="2" key="1">
    <citation type="submission" date="2023-07" db="EMBL/GenBank/DDBJ databases">
        <title>Two novel species in the genus Flavivirga.</title>
        <authorList>
            <person name="Kwon K."/>
        </authorList>
    </citation>
    <scope>NUCLEOTIDE SEQUENCE</scope>
    <source>
        <strain evidence="2">KACC 14157</strain>
    </source>
</reference>
<dbReference type="Pfam" id="PF09603">
    <property type="entry name" value="Fib_succ_major"/>
    <property type="match status" value="1"/>
</dbReference>
<evidence type="ECO:0000259" key="1">
    <source>
        <dbReference type="PROSITE" id="PS50853"/>
    </source>
</evidence>
<dbReference type="InterPro" id="IPR013783">
    <property type="entry name" value="Ig-like_fold"/>
</dbReference>
<dbReference type="RefSeq" id="WP_303280751.1">
    <property type="nucleotide sequence ID" value="NZ_BAABCZ010000016.1"/>
</dbReference>
<sequence>MMKYINKIFLIVIVMVFIPLISCEDDDEAFVEKKPIITLVSPEDKLGNVDIAPMFEWEASDPNERPLKFDFLLGIDSTKLFIQAENLKENSYTLTDYKLRKDVTYYWSVIAKNGIEKQEAPIRSFTSIPAPGAPVLTGPGADIFIRDVLTFEWEPVAAGEGESISYNVFLGKSNPPTDAIGVVNDGSTSFAFDASTLDVGSVYYWKVDATDLINNSSSEIRSFKKLASGAPDEPLIVSPIEGSGVMAGTTLDWTDVTDPEGDAVSYDVYLDKLNEPVTLVTTVTTSEYTPVGLDVNSAYYWYVVAKDPSDNSTPSQISGFANIGGSPGFPQINPFAVSGVLSLDEILTWQAAAGATSYDVYVDTVNPPLNLVASDITETEYLIKNTEIPSDLTDVKTYYALVVAKDGVGGVTNSFPVEFTPQMTGVYTDTRSEEVLDYNWVRIGTQIWMSQNLRTKKFTDGENLVKVVQPTSGDYPITASSTESFYDDHPATQGVISGFPTFMPPWSDGDNGRVYSHNVRSSPLIAPSGWHVLNDDDISTIMAYVPQANDLLADFHGGTDLYGANLIIAGYRYNNFNAGRPFGFRYGVEAGRASYWIDNTGANNVLELYPAGNYRLFNQSSPHNRMFGIRLVKD</sequence>
<evidence type="ECO:0000313" key="2">
    <source>
        <dbReference type="EMBL" id="MDO5986230.1"/>
    </source>
</evidence>
<comment type="caution">
    <text evidence="2">The sequence shown here is derived from an EMBL/GenBank/DDBJ whole genome shotgun (WGS) entry which is preliminary data.</text>
</comment>
<gene>
    <name evidence="2" type="ORF">Q4Q39_02330</name>
</gene>
<proteinExistence type="predicted"/>
<name>A0ABT8WY07_9FLAO</name>
<dbReference type="SUPFAM" id="SSF49265">
    <property type="entry name" value="Fibronectin type III"/>
    <property type="match status" value="1"/>
</dbReference>
<evidence type="ECO:0000313" key="3">
    <source>
        <dbReference type="Proteomes" id="UP001176891"/>
    </source>
</evidence>
<dbReference type="Proteomes" id="UP001176891">
    <property type="component" value="Unassembled WGS sequence"/>
</dbReference>
<accession>A0ABT8WY07</accession>
<dbReference type="Gene3D" id="2.60.40.10">
    <property type="entry name" value="Immunoglobulins"/>
    <property type="match status" value="4"/>
</dbReference>
<organism evidence="2 3">
    <name type="scientific">Flavivirga amylovorans</name>
    <dbReference type="NCBI Taxonomy" id="870486"/>
    <lineage>
        <taxon>Bacteria</taxon>
        <taxon>Pseudomonadati</taxon>
        <taxon>Bacteroidota</taxon>
        <taxon>Flavobacteriia</taxon>
        <taxon>Flavobacteriales</taxon>
        <taxon>Flavobacteriaceae</taxon>
        <taxon>Flavivirga</taxon>
    </lineage>
</organism>
<dbReference type="InterPro" id="IPR003961">
    <property type="entry name" value="FN3_dom"/>
</dbReference>
<dbReference type="InterPro" id="IPR011871">
    <property type="entry name" value="Fib_succ_major"/>
</dbReference>
<feature type="domain" description="Fibronectin type-III" evidence="1">
    <location>
        <begin position="231"/>
        <end position="326"/>
    </location>
</feature>
<dbReference type="PROSITE" id="PS50853">
    <property type="entry name" value="FN3"/>
    <property type="match status" value="1"/>
</dbReference>
<keyword evidence="3" id="KW-1185">Reference proteome</keyword>